<gene>
    <name evidence="3" type="ORF">FA13DRAFT_152344</name>
</gene>
<dbReference type="OrthoDB" id="3687641at2759"/>
<dbReference type="PANTHER" id="PTHR33365:SF4">
    <property type="entry name" value="CYCLOCHLOROTINE BIOSYNTHESIS PROTEIN O"/>
    <property type="match status" value="1"/>
</dbReference>
<accession>A0A4Y7TGX8</accession>
<dbReference type="InterPro" id="IPR021765">
    <property type="entry name" value="UstYa-like"/>
</dbReference>
<organism evidence="3 4">
    <name type="scientific">Coprinellus micaceus</name>
    <name type="common">Glistening ink-cap mushroom</name>
    <name type="synonym">Coprinus micaceus</name>
    <dbReference type="NCBI Taxonomy" id="71717"/>
    <lineage>
        <taxon>Eukaryota</taxon>
        <taxon>Fungi</taxon>
        <taxon>Dikarya</taxon>
        <taxon>Basidiomycota</taxon>
        <taxon>Agaricomycotina</taxon>
        <taxon>Agaricomycetes</taxon>
        <taxon>Agaricomycetidae</taxon>
        <taxon>Agaricales</taxon>
        <taxon>Agaricineae</taxon>
        <taxon>Psathyrellaceae</taxon>
        <taxon>Coprinellus</taxon>
    </lineage>
</organism>
<dbReference type="Pfam" id="PF11807">
    <property type="entry name" value="UstYa"/>
    <property type="match status" value="1"/>
</dbReference>
<evidence type="ECO:0000256" key="2">
    <source>
        <dbReference type="ARBA" id="ARBA00035112"/>
    </source>
</evidence>
<dbReference type="PANTHER" id="PTHR33365">
    <property type="entry name" value="YALI0B05434P"/>
    <property type="match status" value="1"/>
</dbReference>
<proteinExistence type="inferred from homology"/>
<dbReference type="Proteomes" id="UP000298030">
    <property type="component" value="Unassembled WGS sequence"/>
</dbReference>
<evidence type="ECO:0000256" key="1">
    <source>
        <dbReference type="ARBA" id="ARBA00004685"/>
    </source>
</evidence>
<dbReference type="AlphaFoldDB" id="A0A4Y7TGX8"/>
<evidence type="ECO:0000313" key="4">
    <source>
        <dbReference type="Proteomes" id="UP000298030"/>
    </source>
</evidence>
<comment type="similarity">
    <text evidence="2">Belongs to the ustYa family.</text>
</comment>
<protein>
    <submittedName>
        <fullName evidence="3">Uncharacterized protein</fullName>
    </submittedName>
</protein>
<keyword evidence="4" id="KW-1185">Reference proteome</keyword>
<comment type="caution">
    <text evidence="3">The sequence shown here is derived from an EMBL/GenBank/DDBJ whole genome shotgun (WGS) entry which is preliminary data.</text>
</comment>
<comment type="pathway">
    <text evidence="1">Mycotoxin biosynthesis.</text>
</comment>
<sequence>MAPDVQALRGTLNSSSHHFHAQLAIPLFLADDPRPWGVSRHQHRPHTPGLRLCEAARRFPYPDELPIAAEPVVLKTASRSTRSRTLALSQEVISKVPSVYNQLFCLNRLRKIFMNPGWEEDKCKDRQVHRCLNLLRQGLLCNGDTALEPTITVEHEGAKETGASGYDVKHVCRDWTKIRAATEQRLGSHH</sequence>
<dbReference type="STRING" id="71717.A0A4Y7TGX8"/>
<evidence type="ECO:0000313" key="3">
    <source>
        <dbReference type="EMBL" id="TEB33416.1"/>
    </source>
</evidence>
<dbReference type="GO" id="GO:0043386">
    <property type="term" value="P:mycotoxin biosynthetic process"/>
    <property type="evidence" value="ECO:0007669"/>
    <property type="project" value="InterPro"/>
</dbReference>
<reference evidence="3 4" key="1">
    <citation type="journal article" date="2019" name="Nat. Ecol. Evol.">
        <title>Megaphylogeny resolves global patterns of mushroom evolution.</title>
        <authorList>
            <person name="Varga T."/>
            <person name="Krizsan K."/>
            <person name="Foldi C."/>
            <person name="Dima B."/>
            <person name="Sanchez-Garcia M."/>
            <person name="Sanchez-Ramirez S."/>
            <person name="Szollosi G.J."/>
            <person name="Szarkandi J.G."/>
            <person name="Papp V."/>
            <person name="Albert L."/>
            <person name="Andreopoulos W."/>
            <person name="Angelini C."/>
            <person name="Antonin V."/>
            <person name="Barry K.W."/>
            <person name="Bougher N.L."/>
            <person name="Buchanan P."/>
            <person name="Buyck B."/>
            <person name="Bense V."/>
            <person name="Catcheside P."/>
            <person name="Chovatia M."/>
            <person name="Cooper J."/>
            <person name="Damon W."/>
            <person name="Desjardin D."/>
            <person name="Finy P."/>
            <person name="Geml J."/>
            <person name="Haridas S."/>
            <person name="Hughes K."/>
            <person name="Justo A."/>
            <person name="Karasinski D."/>
            <person name="Kautmanova I."/>
            <person name="Kiss B."/>
            <person name="Kocsube S."/>
            <person name="Kotiranta H."/>
            <person name="LaButti K.M."/>
            <person name="Lechner B.E."/>
            <person name="Liimatainen K."/>
            <person name="Lipzen A."/>
            <person name="Lukacs Z."/>
            <person name="Mihaltcheva S."/>
            <person name="Morgado L.N."/>
            <person name="Niskanen T."/>
            <person name="Noordeloos M.E."/>
            <person name="Ohm R.A."/>
            <person name="Ortiz-Santana B."/>
            <person name="Ovrebo C."/>
            <person name="Racz N."/>
            <person name="Riley R."/>
            <person name="Savchenko A."/>
            <person name="Shiryaev A."/>
            <person name="Soop K."/>
            <person name="Spirin V."/>
            <person name="Szebenyi C."/>
            <person name="Tomsovsky M."/>
            <person name="Tulloss R.E."/>
            <person name="Uehling J."/>
            <person name="Grigoriev I.V."/>
            <person name="Vagvolgyi C."/>
            <person name="Papp T."/>
            <person name="Martin F.M."/>
            <person name="Miettinen O."/>
            <person name="Hibbett D.S."/>
            <person name="Nagy L.G."/>
        </authorList>
    </citation>
    <scope>NUCLEOTIDE SEQUENCE [LARGE SCALE GENOMIC DNA]</scope>
    <source>
        <strain evidence="3 4">FP101781</strain>
    </source>
</reference>
<name>A0A4Y7TGX8_COPMI</name>
<dbReference type="EMBL" id="QPFP01000012">
    <property type="protein sequence ID" value="TEB33416.1"/>
    <property type="molecule type" value="Genomic_DNA"/>
</dbReference>